<proteinExistence type="predicted"/>
<dbReference type="EMBL" id="APPZ01000007">
    <property type="protein sequence ID" value="ENV72142.1"/>
    <property type="molecule type" value="Genomic_DNA"/>
</dbReference>
<protein>
    <submittedName>
        <fullName evidence="1">Uncharacterized protein</fullName>
    </submittedName>
</protein>
<name>N9BEU2_ACIJO</name>
<evidence type="ECO:0000313" key="1">
    <source>
        <dbReference type="EMBL" id="ENV72142.1"/>
    </source>
</evidence>
<organism evidence="1 2">
    <name type="scientific">Acinetobacter johnsonii ANC 3681</name>
    <dbReference type="NCBI Taxonomy" id="1217662"/>
    <lineage>
        <taxon>Bacteria</taxon>
        <taxon>Pseudomonadati</taxon>
        <taxon>Pseudomonadota</taxon>
        <taxon>Gammaproteobacteria</taxon>
        <taxon>Moraxellales</taxon>
        <taxon>Moraxellaceae</taxon>
        <taxon>Acinetobacter</taxon>
    </lineage>
</organism>
<dbReference type="AlphaFoldDB" id="N9BEU2"/>
<gene>
    <name evidence="1" type="ORF">F946_01604</name>
</gene>
<dbReference type="HOGENOM" id="CLU_3362700_0_0_6"/>
<dbReference type="Proteomes" id="UP000018444">
    <property type="component" value="Unassembled WGS sequence"/>
</dbReference>
<reference evidence="1 2" key="1">
    <citation type="submission" date="2013-02" db="EMBL/GenBank/DDBJ databases">
        <title>The Genome Sequence of Acinetobacter johnsonii ANC 3681.</title>
        <authorList>
            <consortium name="The Broad Institute Genome Sequencing Platform"/>
            <consortium name="The Broad Institute Genome Sequencing Center for Infectious Disease"/>
            <person name="Cerqueira G."/>
            <person name="Feldgarden M."/>
            <person name="Courvalin P."/>
            <person name="Perichon B."/>
            <person name="Grillot-Courvalin C."/>
            <person name="Clermont D."/>
            <person name="Rocha E."/>
            <person name="Yoon E.-J."/>
            <person name="Nemec A."/>
            <person name="Walker B."/>
            <person name="Young S.K."/>
            <person name="Zeng Q."/>
            <person name="Gargeya S."/>
            <person name="Fitzgerald M."/>
            <person name="Haas B."/>
            <person name="Abouelleil A."/>
            <person name="Alvarado L."/>
            <person name="Arachchi H.M."/>
            <person name="Berlin A.M."/>
            <person name="Chapman S.B."/>
            <person name="Dewar J."/>
            <person name="Goldberg J."/>
            <person name="Griggs A."/>
            <person name="Gujja S."/>
            <person name="Hansen M."/>
            <person name="Howarth C."/>
            <person name="Imamovic A."/>
            <person name="Larimer J."/>
            <person name="McCowan C."/>
            <person name="Murphy C."/>
            <person name="Neiman D."/>
            <person name="Pearson M."/>
            <person name="Priest M."/>
            <person name="Roberts A."/>
            <person name="Saif S."/>
            <person name="Shea T."/>
            <person name="Sisk P."/>
            <person name="Sykes S."/>
            <person name="Wortman J."/>
            <person name="Nusbaum C."/>
            <person name="Birren B."/>
        </authorList>
    </citation>
    <scope>NUCLEOTIDE SEQUENCE [LARGE SCALE GENOMIC DNA]</scope>
    <source>
        <strain evidence="1 2">ANC 3681</strain>
    </source>
</reference>
<accession>N9BEU2</accession>
<sequence length="35" mass="4061">MCQKLLTQLDLCILTDFILKGTLKKHANIMRNQQS</sequence>
<evidence type="ECO:0000313" key="2">
    <source>
        <dbReference type="Proteomes" id="UP000018444"/>
    </source>
</evidence>
<comment type="caution">
    <text evidence="1">The sequence shown here is derived from an EMBL/GenBank/DDBJ whole genome shotgun (WGS) entry which is preliminary data.</text>
</comment>